<organism evidence="3 4">
    <name type="scientific">Actinomycetospora cinnamomea</name>
    <dbReference type="NCBI Taxonomy" id="663609"/>
    <lineage>
        <taxon>Bacteria</taxon>
        <taxon>Bacillati</taxon>
        <taxon>Actinomycetota</taxon>
        <taxon>Actinomycetes</taxon>
        <taxon>Pseudonocardiales</taxon>
        <taxon>Pseudonocardiaceae</taxon>
        <taxon>Actinomycetospora</taxon>
    </lineage>
</organism>
<reference evidence="3 4" key="1">
    <citation type="submission" date="2018-04" db="EMBL/GenBank/DDBJ databases">
        <title>Genomic Encyclopedia of Type Strains, Phase IV (KMG-IV): sequencing the most valuable type-strain genomes for metagenomic binning, comparative biology and taxonomic classification.</title>
        <authorList>
            <person name="Goeker M."/>
        </authorList>
    </citation>
    <scope>NUCLEOTIDE SEQUENCE [LARGE SCALE GENOMIC DNA]</scope>
    <source>
        <strain evidence="3 4">DSM 45771</strain>
    </source>
</reference>
<dbReference type="EMBL" id="QEKW01000025">
    <property type="protein sequence ID" value="PVY97272.1"/>
    <property type="molecule type" value="Genomic_DNA"/>
</dbReference>
<accession>A0A2U1EBL1</accession>
<dbReference type="AlphaFoldDB" id="A0A2U1EBL1"/>
<evidence type="ECO:0000256" key="1">
    <source>
        <dbReference type="SAM" id="MobiDB-lite"/>
    </source>
</evidence>
<dbReference type="InterPro" id="IPR003870">
    <property type="entry name" value="DUF222"/>
</dbReference>
<feature type="region of interest" description="Disordered" evidence="1">
    <location>
        <begin position="155"/>
        <end position="175"/>
    </location>
</feature>
<keyword evidence="4" id="KW-1185">Reference proteome</keyword>
<evidence type="ECO:0000259" key="2">
    <source>
        <dbReference type="Pfam" id="PF02720"/>
    </source>
</evidence>
<comment type="caution">
    <text evidence="3">The sequence shown here is derived from an EMBL/GenBank/DDBJ whole genome shotgun (WGS) entry which is preliminary data.</text>
</comment>
<dbReference type="Pfam" id="PF02720">
    <property type="entry name" value="DUF222"/>
    <property type="match status" value="1"/>
</dbReference>
<protein>
    <submittedName>
        <fullName evidence="3">Uncharacterized protein DUF222</fullName>
    </submittedName>
</protein>
<proteinExistence type="predicted"/>
<evidence type="ECO:0000313" key="4">
    <source>
        <dbReference type="Proteomes" id="UP000245639"/>
    </source>
</evidence>
<sequence length="175" mass="18813">MSLSGQRRPPRLPATAGVLAAGEVGAGHVAVIRRTMRRLERVEGLDAAVWGEAEVGLAQAATRLSPRGLEKVAARLLADLDPDGVAPDEREARHDEVRLVSRRDGTLWMTAVIADALGAEILREGFDAGSTPAGPDDDRTLAQRRAAALVEAFTPPPWIEPERQRRPGGRPRIPT</sequence>
<dbReference type="Proteomes" id="UP000245639">
    <property type="component" value="Unassembled WGS sequence"/>
</dbReference>
<evidence type="ECO:0000313" key="3">
    <source>
        <dbReference type="EMBL" id="PVY97272.1"/>
    </source>
</evidence>
<gene>
    <name evidence="3" type="ORF">C8D89_12514</name>
</gene>
<dbReference type="RefSeq" id="WP_243418402.1">
    <property type="nucleotide sequence ID" value="NZ_QEKW01000025.1"/>
</dbReference>
<feature type="domain" description="DUF222" evidence="2">
    <location>
        <begin position="9"/>
        <end position="152"/>
    </location>
</feature>
<name>A0A2U1EBL1_9PSEU</name>